<dbReference type="AlphaFoldDB" id="A0AAD9GJ41"/>
<name>A0AAD9GJ41_9STRA</name>
<gene>
    <name evidence="2" type="ORF">P3T76_008652</name>
</gene>
<sequence>MEDSLPAMKEEDKANAATQSPALTAHVKREIVSDVMQTQESYDSLQARTGMTPSRHNNFYPWIPFPLGQPVVPEAAVVTYSERRLNSLEWAELLDQTECLEYVSPDIDECIAQQSRVEGNQELELTGKEFVDSPPIPILPPLKTLSSANSVTISKPAMGPQRNVSRRPGLREQFPRHQSLMENNRVHFPDNYPAVAEQPLEMKRPTRRCTSVAKRSTDNPTSRSTSRSLTFEPHQQLKSQTRRKPVDLHVLFPLQTDASASQRESRRTALFLVARKVLAREDYANVTAVVSGALIQVALAVTKEVDSALRMVEANDAPVKDAKTLPSLADSARATEVERGAAQKAAPKAAKPETANDRDISRSTSFSELREEDGHQCRECACRNVVSNKLK</sequence>
<feature type="region of interest" description="Disordered" evidence="1">
    <location>
        <begin position="333"/>
        <end position="375"/>
    </location>
</feature>
<dbReference type="EMBL" id="JASMQC010000016">
    <property type="protein sequence ID" value="KAK1939268.1"/>
    <property type="molecule type" value="Genomic_DNA"/>
</dbReference>
<evidence type="ECO:0000256" key="1">
    <source>
        <dbReference type="SAM" id="MobiDB-lite"/>
    </source>
</evidence>
<keyword evidence="3" id="KW-1185">Reference proteome</keyword>
<feature type="compositionally biased region" description="Basic and acidic residues" evidence="1">
    <location>
        <begin position="350"/>
        <end position="361"/>
    </location>
</feature>
<protein>
    <submittedName>
        <fullName evidence="2">Uncharacterized protein</fullName>
    </submittedName>
</protein>
<organism evidence="2 3">
    <name type="scientific">Phytophthora citrophthora</name>
    <dbReference type="NCBI Taxonomy" id="4793"/>
    <lineage>
        <taxon>Eukaryota</taxon>
        <taxon>Sar</taxon>
        <taxon>Stramenopiles</taxon>
        <taxon>Oomycota</taxon>
        <taxon>Peronosporomycetes</taxon>
        <taxon>Peronosporales</taxon>
        <taxon>Peronosporaceae</taxon>
        <taxon>Phytophthora</taxon>
    </lineage>
</organism>
<proteinExistence type="predicted"/>
<evidence type="ECO:0000313" key="3">
    <source>
        <dbReference type="Proteomes" id="UP001259832"/>
    </source>
</evidence>
<reference evidence="2" key="1">
    <citation type="submission" date="2023-08" db="EMBL/GenBank/DDBJ databases">
        <title>Reference Genome Resource for the Citrus Pathogen Phytophthora citrophthora.</title>
        <authorList>
            <person name="Moller H."/>
            <person name="Coetzee B."/>
            <person name="Rose L.J."/>
            <person name="Van Niekerk J.M."/>
        </authorList>
    </citation>
    <scope>NUCLEOTIDE SEQUENCE</scope>
    <source>
        <strain evidence="2">STE-U-9442</strain>
    </source>
</reference>
<feature type="region of interest" description="Disordered" evidence="1">
    <location>
        <begin position="1"/>
        <end position="22"/>
    </location>
</feature>
<evidence type="ECO:0000313" key="2">
    <source>
        <dbReference type="EMBL" id="KAK1939268.1"/>
    </source>
</evidence>
<comment type="caution">
    <text evidence="2">The sequence shown here is derived from an EMBL/GenBank/DDBJ whole genome shotgun (WGS) entry which is preliminary data.</text>
</comment>
<feature type="compositionally biased region" description="Polar residues" evidence="1">
    <location>
        <begin position="218"/>
        <end position="229"/>
    </location>
</feature>
<feature type="region of interest" description="Disordered" evidence="1">
    <location>
        <begin position="204"/>
        <end position="244"/>
    </location>
</feature>
<dbReference type="Proteomes" id="UP001259832">
    <property type="component" value="Unassembled WGS sequence"/>
</dbReference>
<accession>A0AAD9GJ41</accession>